<dbReference type="Gene3D" id="3.40.50.300">
    <property type="entry name" value="P-loop containing nucleotide triphosphate hydrolases"/>
    <property type="match status" value="1"/>
</dbReference>
<dbReference type="CDD" id="cd18793">
    <property type="entry name" value="SF2_C_SNF"/>
    <property type="match status" value="1"/>
</dbReference>
<dbReference type="Proteomes" id="UP000541444">
    <property type="component" value="Unassembled WGS sequence"/>
</dbReference>
<keyword evidence="4" id="KW-1185">Reference proteome</keyword>
<dbReference type="InterPro" id="IPR049730">
    <property type="entry name" value="SNF2/RAD54-like_C"/>
</dbReference>
<dbReference type="SMART" id="SM00490">
    <property type="entry name" value="HELICc"/>
    <property type="match status" value="1"/>
</dbReference>
<keyword evidence="1" id="KW-0378">Hydrolase</keyword>
<dbReference type="Pfam" id="PF00271">
    <property type="entry name" value="Helicase_C"/>
    <property type="match status" value="1"/>
</dbReference>
<name>A0A7J7PAD4_9MAGN</name>
<dbReference type="GO" id="GO:0007131">
    <property type="term" value="P:reciprocal meiotic recombination"/>
    <property type="evidence" value="ECO:0007669"/>
    <property type="project" value="TreeGrafter"/>
</dbReference>
<dbReference type="EMBL" id="JACGCM010000105">
    <property type="protein sequence ID" value="KAF6176401.1"/>
    <property type="molecule type" value="Genomic_DNA"/>
</dbReference>
<protein>
    <recommendedName>
        <fullName evidence="2">Helicase C-terminal domain-containing protein</fullName>
    </recommendedName>
</protein>
<dbReference type="InterPro" id="IPR001650">
    <property type="entry name" value="Helicase_C-like"/>
</dbReference>
<dbReference type="AlphaFoldDB" id="A0A7J7PAD4"/>
<dbReference type="OrthoDB" id="1738433at2759"/>
<evidence type="ECO:0000256" key="1">
    <source>
        <dbReference type="ARBA" id="ARBA00022801"/>
    </source>
</evidence>
<gene>
    <name evidence="3" type="ORF">GIB67_010849</name>
</gene>
<evidence type="ECO:0000313" key="3">
    <source>
        <dbReference type="EMBL" id="KAF6176401.1"/>
    </source>
</evidence>
<sequence>TLDLSTQLCRKIRYPYLRLDGSTSISKRQKLVVCFNDTTKDEFVFLLSNKAGGYGLNLKGRNRLVLLYPDSNPANDKEAAARVWRDGQKKRVCIYRFLSTRTIEEKVYQHQMSKEGLQKVIEKEKIDNMKTQGNLLSTEDLRDLFTFNENIRDSDAHT</sequence>
<dbReference type="PANTHER" id="PTHR45629:SF7">
    <property type="entry name" value="DNA EXCISION REPAIR PROTEIN ERCC-6-RELATED"/>
    <property type="match status" value="1"/>
</dbReference>
<feature type="non-terminal residue" evidence="3">
    <location>
        <position position="1"/>
    </location>
</feature>
<dbReference type="InterPro" id="IPR027417">
    <property type="entry name" value="P-loop_NTPase"/>
</dbReference>
<dbReference type="GO" id="GO:0045003">
    <property type="term" value="P:double-strand break repair via synthesis-dependent strand annealing"/>
    <property type="evidence" value="ECO:0007669"/>
    <property type="project" value="TreeGrafter"/>
</dbReference>
<comment type="caution">
    <text evidence="3">The sequence shown here is derived from an EMBL/GenBank/DDBJ whole genome shotgun (WGS) entry which is preliminary data.</text>
</comment>
<organism evidence="3 4">
    <name type="scientific">Kingdonia uniflora</name>
    <dbReference type="NCBI Taxonomy" id="39325"/>
    <lineage>
        <taxon>Eukaryota</taxon>
        <taxon>Viridiplantae</taxon>
        <taxon>Streptophyta</taxon>
        <taxon>Embryophyta</taxon>
        <taxon>Tracheophyta</taxon>
        <taxon>Spermatophyta</taxon>
        <taxon>Magnoliopsida</taxon>
        <taxon>Ranunculales</taxon>
        <taxon>Circaeasteraceae</taxon>
        <taxon>Kingdonia</taxon>
    </lineage>
</organism>
<dbReference type="GO" id="GO:0016787">
    <property type="term" value="F:hydrolase activity"/>
    <property type="evidence" value="ECO:0007669"/>
    <property type="project" value="UniProtKB-KW"/>
</dbReference>
<dbReference type="PROSITE" id="PS51194">
    <property type="entry name" value="HELICASE_CTER"/>
    <property type="match status" value="1"/>
</dbReference>
<dbReference type="InterPro" id="IPR050496">
    <property type="entry name" value="SNF2_RAD54_helicase_repair"/>
</dbReference>
<dbReference type="PANTHER" id="PTHR45629">
    <property type="entry name" value="SNF2/RAD54 FAMILY MEMBER"/>
    <property type="match status" value="1"/>
</dbReference>
<evidence type="ECO:0000259" key="2">
    <source>
        <dbReference type="PROSITE" id="PS51194"/>
    </source>
</evidence>
<dbReference type="GO" id="GO:0005634">
    <property type="term" value="C:nucleus"/>
    <property type="evidence" value="ECO:0007669"/>
    <property type="project" value="TreeGrafter"/>
</dbReference>
<dbReference type="SUPFAM" id="SSF52540">
    <property type="entry name" value="P-loop containing nucleoside triphosphate hydrolases"/>
    <property type="match status" value="1"/>
</dbReference>
<evidence type="ECO:0000313" key="4">
    <source>
        <dbReference type="Proteomes" id="UP000541444"/>
    </source>
</evidence>
<accession>A0A7J7PAD4</accession>
<proteinExistence type="predicted"/>
<feature type="domain" description="Helicase C-terminal" evidence="2">
    <location>
        <begin position="1"/>
        <end position="137"/>
    </location>
</feature>
<dbReference type="GO" id="GO:0015616">
    <property type="term" value="F:DNA translocase activity"/>
    <property type="evidence" value="ECO:0007669"/>
    <property type="project" value="TreeGrafter"/>
</dbReference>
<reference evidence="3 4" key="1">
    <citation type="journal article" date="2020" name="IScience">
        <title>Genome Sequencing of the Endangered Kingdonia uniflora (Circaeasteraceae, Ranunculales) Reveals Potential Mechanisms of Evolutionary Specialization.</title>
        <authorList>
            <person name="Sun Y."/>
            <person name="Deng T."/>
            <person name="Zhang A."/>
            <person name="Moore M.J."/>
            <person name="Landis J.B."/>
            <person name="Lin N."/>
            <person name="Zhang H."/>
            <person name="Zhang X."/>
            <person name="Huang J."/>
            <person name="Zhang X."/>
            <person name="Sun H."/>
            <person name="Wang H."/>
        </authorList>
    </citation>
    <scope>NUCLEOTIDE SEQUENCE [LARGE SCALE GENOMIC DNA]</scope>
    <source>
        <strain evidence="3">TB1705</strain>
        <tissue evidence="3">Leaf</tissue>
    </source>
</reference>